<protein>
    <recommendedName>
        <fullName evidence="5">carnitine O-palmitoyltransferase</fullName>
        <ecNumber evidence="5">2.3.1.21</ecNumber>
    </recommendedName>
</protein>
<dbReference type="PANTHER" id="PTHR22589">
    <property type="entry name" value="CARNITINE O-ACYLTRANSFERASE"/>
    <property type="match status" value="1"/>
</dbReference>
<evidence type="ECO:0000256" key="7">
    <source>
        <dbReference type="ARBA" id="ARBA00022679"/>
    </source>
</evidence>
<keyword evidence="13 18" id="KW-0472">Membrane</keyword>
<dbReference type="GO" id="GO:0006631">
    <property type="term" value="P:fatty acid metabolic process"/>
    <property type="evidence" value="ECO:0007669"/>
    <property type="project" value="UniProtKB-KW"/>
</dbReference>
<keyword evidence="6" id="KW-0813">Transport</keyword>
<dbReference type="InterPro" id="IPR042231">
    <property type="entry name" value="Cho/carn_acyl_trans_2"/>
</dbReference>
<dbReference type="Proteomes" id="UP001177023">
    <property type="component" value="Unassembled WGS sequence"/>
</dbReference>
<dbReference type="Pfam" id="PF00755">
    <property type="entry name" value="Carn_acyltransf"/>
    <property type="match status" value="1"/>
</dbReference>
<dbReference type="InterPro" id="IPR039551">
    <property type="entry name" value="Cho/carn_acyl_trans"/>
</dbReference>
<dbReference type="InterPro" id="IPR032476">
    <property type="entry name" value="CPT_N"/>
</dbReference>
<evidence type="ECO:0000313" key="22">
    <source>
        <dbReference type="Proteomes" id="UP001177023"/>
    </source>
</evidence>
<evidence type="ECO:0000256" key="18">
    <source>
        <dbReference type="SAM" id="Phobius"/>
    </source>
</evidence>
<dbReference type="PROSITE" id="PS00440">
    <property type="entry name" value="ACYLTRANSF_C_2"/>
    <property type="match status" value="1"/>
</dbReference>
<evidence type="ECO:0000256" key="10">
    <source>
        <dbReference type="ARBA" id="ARBA00022989"/>
    </source>
</evidence>
<dbReference type="GO" id="GO:0009437">
    <property type="term" value="P:carnitine metabolic process"/>
    <property type="evidence" value="ECO:0007669"/>
    <property type="project" value="TreeGrafter"/>
</dbReference>
<comment type="catalytic activity">
    <reaction evidence="15">
        <text>(R)-carnitine + hexadecanoyl-CoA = O-hexadecanoyl-(R)-carnitine + CoA</text>
        <dbReference type="Rhea" id="RHEA:12661"/>
        <dbReference type="ChEBI" id="CHEBI:16347"/>
        <dbReference type="ChEBI" id="CHEBI:17490"/>
        <dbReference type="ChEBI" id="CHEBI:57287"/>
        <dbReference type="ChEBI" id="CHEBI:57379"/>
        <dbReference type="EC" id="2.3.1.21"/>
    </reaction>
    <physiologicalReaction direction="left-to-right" evidence="15">
        <dbReference type="Rhea" id="RHEA:12662"/>
    </physiologicalReaction>
</comment>
<feature type="transmembrane region" description="Helical" evidence="18">
    <location>
        <begin position="50"/>
        <end position="73"/>
    </location>
</feature>
<evidence type="ECO:0000256" key="1">
    <source>
        <dbReference type="ARBA" id="ARBA00004141"/>
    </source>
</evidence>
<dbReference type="SUPFAM" id="SSF52777">
    <property type="entry name" value="CoA-dependent acyltransferases"/>
    <property type="match status" value="2"/>
</dbReference>
<feature type="domain" description="Carnitine O-palmitoyltransferase N-terminal" evidence="20">
    <location>
        <begin position="1"/>
        <end position="47"/>
    </location>
</feature>
<evidence type="ECO:0000256" key="16">
    <source>
        <dbReference type="PIRSR" id="PIRSR600542-1"/>
    </source>
</evidence>
<keyword evidence="22" id="KW-1185">Reference proteome</keyword>
<keyword evidence="10 18" id="KW-1133">Transmembrane helix</keyword>
<evidence type="ECO:0000256" key="11">
    <source>
        <dbReference type="ARBA" id="ARBA00023098"/>
    </source>
</evidence>
<feature type="transmembrane region" description="Helical" evidence="18">
    <location>
        <begin position="103"/>
        <end position="122"/>
    </location>
</feature>
<comment type="caution">
    <text evidence="21">The sequence shown here is derived from an EMBL/GenBank/DDBJ whole genome shotgun (WGS) entry which is preliminary data.</text>
</comment>
<evidence type="ECO:0000256" key="6">
    <source>
        <dbReference type="ARBA" id="ARBA00022448"/>
    </source>
</evidence>
<evidence type="ECO:0000256" key="13">
    <source>
        <dbReference type="ARBA" id="ARBA00023136"/>
    </source>
</evidence>
<keyword evidence="8 18" id="KW-0812">Transmembrane</keyword>
<organism evidence="21 22">
    <name type="scientific">Mesorhabditis spiculigera</name>
    <dbReference type="NCBI Taxonomy" id="96644"/>
    <lineage>
        <taxon>Eukaryota</taxon>
        <taxon>Metazoa</taxon>
        <taxon>Ecdysozoa</taxon>
        <taxon>Nematoda</taxon>
        <taxon>Chromadorea</taxon>
        <taxon>Rhabditida</taxon>
        <taxon>Rhabditina</taxon>
        <taxon>Rhabditomorpha</taxon>
        <taxon>Rhabditoidea</taxon>
        <taxon>Rhabditidae</taxon>
        <taxon>Mesorhabditinae</taxon>
        <taxon>Mesorhabditis</taxon>
    </lineage>
</organism>
<dbReference type="Gene3D" id="3.30.559.70">
    <property type="entry name" value="Choline/Carnitine o-acyltransferase, domain 2"/>
    <property type="match status" value="1"/>
</dbReference>
<comment type="similarity">
    <text evidence="4 17">Belongs to the carnitine/choline acetyltransferase family.</text>
</comment>
<evidence type="ECO:0000256" key="4">
    <source>
        <dbReference type="ARBA" id="ARBA00005232"/>
    </source>
</evidence>
<evidence type="ECO:0000256" key="12">
    <source>
        <dbReference type="ARBA" id="ARBA00023128"/>
    </source>
</evidence>
<dbReference type="InterPro" id="IPR000542">
    <property type="entry name" value="Carn_acyl_trans"/>
</dbReference>
<dbReference type="FunFam" id="3.30.559.10:FF:000042">
    <property type="entry name" value="Carnitine Palmitoyl Transferase"/>
    <property type="match status" value="1"/>
</dbReference>
<feature type="transmembrane region" description="Helical" evidence="18">
    <location>
        <begin position="79"/>
        <end position="96"/>
    </location>
</feature>
<evidence type="ECO:0000256" key="15">
    <source>
        <dbReference type="ARBA" id="ARBA00048480"/>
    </source>
</evidence>
<feature type="domain" description="Choline/carnitine acyltransferase" evidence="19">
    <location>
        <begin position="175"/>
        <end position="759"/>
    </location>
</feature>
<keyword evidence="12" id="KW-0496">Mitochondrion</keyword>
<evidence type="ECO:0000259" key="19">
    <source>
        <dbReference type="Pfam" id="PF00755"/>
    </source>
</evidence>
<keyword evidence="14 17" id="KW-0012">Acyltransferase</keyword>
<dbReference type="PANTHER" id="PTHR22589:SF31">
    <property type="entry name" value="CARNITINE O-PALMITOYLTRANSFERASE"/>
    <property type="match status" value="1"/>
</dbReference>
<dbReference type="GO" id="GO:0004095">
    <property type="term" value="F:carnitine O-palmitoyltransferase activity"/>
    <property type="evidence" value="ECO:0007669"/>
    <property type="project" value="UniProtKB-EC"/>
</dbReference>
<dbReference type="Gene3D" id="6.10.250.1760">
    <property type="match status" value="1"/>
</dbReference>
<evidence type="ECO:0000256" key="14">
    <source>
        <dbReference type="ARBA" id="ARBA00023315"/>
    </source>
</evidence>
<reference evidence="21" key="1">
    <citation type="submission" date="2023-06" db="EMBL/GenBank/DDBJ databases">
        <authorList>
            <person name="Delattre M."/>
        </authorList>
    </citation>
    <scope>NUCLEOTIDE SEQUENCE</scope>
    <source>
        <strain evidence="21">AF72</strain>
    </source>
</reference>
<dbReference type="FunFam" id="3.30.559.70:FF:000001">
    <property type="entry name" value="Carnitine O-palmitoyltransferase 1, liver isoform"/>
    <property type="match status" value="1"/>
</dbReference>
<dbReference type="EMBL" id="CATQJA010002709">
    <property type="protein sequence ID" value="CAJ0587118.1"/>
    <property type="molecule type" value="Genomic_DNA"/>
</dbReference>
<dbReference type="Gene3D" id="3.30.559.10">
    <property type="entry name" value="Chloramphenicol acetyltransferase-like domain"/>
    <property type="match status" value="1"/>
</dbReference>
<dbReference type="InterPro" id="IPR023213">
    <property type="entry name" value="CAT-like_dom_sf"/>
</dbReference>
<evidence type="ECO:0000259" key="20">
    <source>
        <dbReference type="Pfam" id="PF16484"/>
    </source>
</evidence>
<evidence type="ECO:0000256" key="5">
    <source>
        <dbReference type="ARBA" id="ARBA00013243"/>
    </source>
</evidence>
<accession>A0AA36GG99</accession>
<keyword evidence="7 17" id="KW-0808">Transferase</keyword>
<evidence type="ECO:0000256" key="2">
    <source>
        <dbReference type="ARBA" id="ARBA00004325"/>
    </source>
</evidence>
<evidence type="ECO:0000313" key="21">
    <source>
        <dbReference type="EMBL" id="CAJ0587118.1"/>
    </source>
</evidence>
<dbReference type="GO" id="GO:0031966">
    <property type="term" value="C:mitochondrial membrane"/>
    <property type="evidence" value="ECO:0007669"/>
    <property type="project" value="UniProtKB-SubCell"/>
</dbReference>
<comment type="subcellular location">
    <subcellularLocation>
        <location evidence="1">Membrane</location>
        <topology evidence="1">Multi-pass membrane protein</topology>
    </subcellularLocation>
    <subcellularLocation>
        <location evidence="2">Mitochondrion membrane</location>
    </subcellularLocation>
</comment>
<evidence type="ECO:0000256" key="3">
    <source>
        <dbReference type="ARBA" id="ARBA00005005"/>
    </source>
</evidence>
<sequence length="776" mass="88411">MAEARSAAALSFQITHDGVSVSYDQELLREVWHAFSRQYKRRIGQFKNNFLAGTFPANGFTFAGVVAAISIFSVFRRDLSFGIVPFIQTYIIHYIFGDGLIGLSLSVLLSAAIVWFLLIQIFRLSLKALLSYKGWMYESVGKPVSSATKIWLTVLHFISKASPMLHSFQGALPHLPLPSLDETVNKHLRSMKPILNDDEYAELEFLSERFRRGVGRRLQRYLTFKSWLSSNYVTDWWEEFVYLRQRSPIMINSNYYALDTLNEHPTKNQAARAANMTWAALQFRRLVDRQEVSPFSISPKSKVPFCTMQYQRLFNACRVPGVEVDRFLVCDDAKHVAVYHKGCWFKVTVHNGKRLLEACELQYQFDQIVNGEYEPSAGEAHLAALTAGDRTHWAKSRKAFLGSGINKTSLHAIERSAFTVILDDEEQDWDPNDSSRLDAWAGNLLHGKAYDRWFDKSFNLIFSKNGHFGINTEHSWGDAAVTAHFCEYILIKDVVEEGYDQNGNAKGVPQVKIEPERLRWDICEEGVAAIEQSLSVANALIDDTEMALLVWTDFGKGLIKKLRVSPDAFIQMTLQLTYFRNQGKFSLTYEASMTRLYREGRTETVRSCSIESTEFVRAMCDPNQTREERLRLLRVAAEMHQQLYRDAMCGKGVDRHLFALYVIKRYLEEESPFFDKIFPPTYLLSTSQTPLNQCDEEMKGMSAEQRLRLVTAGGGFGPVADAGYGVSYIIAGEDTISFHISSRKSASNTSGAAFREELKRSLRDMRALFLDTKKVD</sequence>
<gene>
    <name evidence="21" type="ORF">MSPICULIGERA_LOCUS25095</name>
</gene>
<keyword evidence="11" id="KW-0443">Lipid metabolism</keyword>
<evidence type="ECO:0000256" key="9">
    <source>
        <dbReference type="ARBA" id="ARBA00022832"/>
    </source>
</evidence>
<evidence type="ECO:0000256" key="8">
    <source>
        <dbReference type="ARBA" id="ARBA00022692"/>
    </source>
</evidence>
<proteinExistence type="inferred from homology"/>
<keyword evidence="9" id="KW-0276">Fatty acid metabolism</keyword>
<dbReference type="AlphaFoldDB" id="A0AA36GG99"/>
<dbReference type="EC" id="2.3.1.21" evidence="5"/>
<feature type="active site" description="Proton acceptor" evidence="16">
    <location>
        <position position="474"/>
    </location>
</feature>
<dbReference type="Pfam" id="PF16484">
    <property type="entry name" value="CPT_N"/>
    <property type="match status" value="1"/>
</dbReference>
<name>A0AA36GG99_9BILA</name>
<comment type="pathway">
    <text evidence="3">Lipid metabolism; fatty acid beta-oxidation.</text>
</comment>
<evidence type="ECO:0000256" key="17">
    <source>
        <dbReference type="RuleBase" id="RU003801"/>
    </source>
</evidence>
<feature type="non-terminal residue" evidence="21">
    <location>
        <position position="1"/>
    </location>
</feature>